<reference evidence="2 3" key="1">
    <citation type="submission" date="2024-05" db="EMBL/GenBank/DDBJ databases">
        <title>A high-quality chromosomal-level genome assembly of Topmouth culter (Culter alburnus).</title>
        <authorList>
            <person name="Zhao H."/>
        </authorList>
    </citation>
    <scope>NUCLEOTIDE SEQUENCE [LARGE SCALE GENOMIC DNA]</scope>
    <source>
        <strain evidence="2">CATC2023</strain>
        <tissue evidence="2">Muscle</tissue>
    </source>
</reference>
<accession>A0AAW1ZUM0</accession>
<sequence>MHGMKRNSWKNEIIGQWHQDDTWETPGGWMRDGSTSEPGDGRAMELSVPVVMT</sequence>
<dbReference type="EMBL" id="JAWDJR010000012">
    <property type="protein sequence ID" value="KAK9965027.1"/>
    <property type="molecule type" value="Genomic_DNA"/>
</dbReference>
<dbReference type="Proteomes" id="UP001479290">
    <property type="component" value="Unassembled WGS sequence"/>
</dbReference>
<protein>
    <submittedName>
        <fullName evidence="2">Uncharacterized protein</fullName>
    </submittedName>
</protein>
<organism evidence="2 3">
    <name type="scientific">Culter alburnus</name>
    <name type="common">Topmouth culter</name>
    <dbReference type="NCBI Taxonomy" id="194366"/>
    <lineage>
        <taxon>Eukaryota</taxon>
        <taxon>Metazoa</taxon>
        <taxon>Chordata</taxon>
        <taxon>Craniata</taxon>
        <taxon>Vertebrata</taxon>
        <taxon>Euteleostomi</taxon>
        <taxon>Actinopterygii</taxon>
        <taxon>Neopterygii</taxon>
        <taxon>Teleostei</taxon>
        <taxon>Ostariophysi</taxon>
        <taxon>Cypriniformes</taxon>
        <taxon>Xenocyprididae</taxon>
        <taxon>Xenocypridinae</taxon>
        <taxon>Culter</taxon>
    </lineage>
</organism>
<dbReference type="AlphaFoldDB" id="A0AAW1ZUM0"/>
<evidence type="ECO:0000256" key="1">
    <source>
        <dbReference type="SAM" id="MobiDB-lite"/>
    </source>
</evidence>
<comment type="caution">
    <text evidence="2">The sequence shown here is derived from an EMBL/GenBank/DDBJ whole genome shotgun (WGS) entry which is preliminary data.</text>
</comment>
<name>A0AAW1ZUM0_CULAL</name>
<evidence type="ECO:0000313" key="2">
    <source>
        <dbReference type="EMBL" id="KAK9965027.1"/>
    </source>
</evidence>
<feature type="non-terminal residue" evidence="2">
    <location>
        <position position="53"/>
    </location>
</feature>
<gene>
    <name evidence="2" type="ORF">ABG768_004141</name>
</gene>
<keyword evidence="3" id="KW-1185">Reference proteome</keyword>
<proteinExistence type="predicted"/>
<feature type="region of interest" description="Disordered" evidence="1">
    <location>
        <begin position="1"/>
        <end position="53"/>
    </location>
</feature>
<evidence type="ECO:0000313" key="3">
    <source>
        <dbReference type="Proteomes" id="UP001479290"/>
    </source>
</evidence>